<sequence length="397" mass="43157">MELQHLVKEIQDEMIRIRRHIHAHPELSHEEYETTGFVKAQLEDTSIEWQELGLETGAVGLMYGKAGDGPVLMLRADLDALPLMEESGVEFASEKPNVMHACGHDIHTTVLIGAAKLLERMRDNWKGTIKFVFQPSEEKAGGASELIKAGVLENPKPDHAVCLHTWPSTDAGKIGIRPGPMTAANDTFHVTVKGTGGHGAHPEKAVDPVPVAGDIVDLFQRIISRNLSPFDPAVITAGQIDGGSADNVIATDVKVSGTVRTLSHTTRDYIKKRMKEIAHHVAAASNAEADVEFKGAGCPPVINDPHLTGLLEQSLKTHLGQENIDYLKEPSTGSEDFAYYLEQIPGMLFRLGTRNDKDSRTHLSLHNPGIVFDEQAIPAGITAMCGFASDYLNGVHK</sequence>
<dbReference type="CDD" id="cd03886">
    <property type="entry name" value="M20_Acy1"/>
    <property type="match status" value="1"/>
</dbReference>
<evidence type="ECO:0000313" key="3">
    <source>
        <dbReference type="Proteomes" id="UP000272481"/>
    </source>
</evidence>
<dbReference type="InterPro" id="IPR017439">
    <property type="entry name" value="Amidohydrolase"/>
</dbReference>
<dbReference type="SUPFAM" id="SSF55031">
    <property type="entry name" value="Bacterial exopeptidase dimerisation domain"/>
    <property type="match status" value="1"/>
</dbReference>
<dbReference type="Pfam" id="PF01546">
    <property type="entry name" value="Peptidase_M20"/>
    <property type="match status" value="1"/>
</dbReference>
<dbReference type="PANTHER" id="PTHR11014">
    <property type="entry name" value="PEPTIDASE M20 FAMILY MEMBER"/>
    <property type="match status" value="1"/>
</dbReference>
<dbReference type="SUPFAM" id="SSF53187">
    <property type="entry name" value="Zn-dependent exopeptidases"/>
    <property type="match status" value="1"/>
</dbReference>
<evidence type="ECO:0000313" key="2">
    <source>
        <dbReference type="EMBL" id="RSK35562.1"/>
    </source>
</evidence>
<dbReference type="RefSeq" id="WP_125903452.1">
    <property type="nucleotide sequence ID" value="NZ_JAPDFN010000003.1"/>
</dbReference>
<dbReference type="Proteomes" id="UP000272481">
    <property type="component" value="Unassembled WGS sequence"/>
</dbReference>
<evidence type="ECO:0000259" key="1">
    <source>
        <dbReference type="Pfam" id="PF07687"/>
    </source>
</evidence>
<proteinExistence type="predicted"/>
<dbReference type="EMBL" id="RWGW01000005">
    <property type="protein sequence ID" value="RSK35562.1"/>
    <property type="molecule type" value="Genomic_DNA"/>
</dbReference>
<organism evidence="2 3">
    <name type="scientific">Bhargavaea beijingensis</name>
    <dbReference type="NCBI Taxonomy" id="426756"/>
    <lineage>
        <taxon>Bacteria</taxon>
        <taxon>Bacillati</taxon>
        <taxon>Bacillota</taxon>
        <taxon>Bacilli</taxon>
        <taxon>Bacillales</taxon>
        <taxon>Caryophanaceae</taxon>
        <taxon>Bhargavaea</taxon>
    </lineage>
</organism>
<accession>A0ABX9ZET2</accession>
<dbReference type="InterPro" id="IPR011650">
    <property type="entry name" value="Peptidase_M20_dimer"/>
</dbReference>
<dbReference type="PANTHER" id="PTHR11014:SF63">
    <property type="entry name" value="METALLOPEPTIDASE, PUTATIVE (AFU_ORTHOLOGUE AFUA_6G09600)-RELATED"/>
    <property type="match status" value="1"/>
</dbReference>
<protein>
    <submittedName>
        <fullName evidence="2">Amidohydrolase</fullName>
    </submittedName>
</protein>
<dbReference type="PIRSF" id="PIRSF005962">
    <property type="entry name" value="Pept_M20D_amidohydro"/>
    <property type="match status" value="1"/>
</dbReference>
<reference evidence="2 3" key="1">
    <citation type="submission" date="2018-12" db="EMBL/GenBank/DDBJ databases">
        <title>Comparitive functional genomics of dry heat resistant strains isolated from the viking spacecraft.</title>
        <authorList>
            <person name="Seuylemezian A."/>
            <person name="Vaishampayan P."/>
        </authorList>
    </citation>
    <scope>NUCLEOTIDE SEQUENCE [LARGE SCALE GENOMIC DNA]</scope>
    <source>
        <strain evidence="2 3">M6-11</strain>
    </source>
</reference>
<dbReference type="InterPro" id="IPR036264">
    <property type="entry name" value="Bact_exopeptidase_dim_dom"/>
</dbReference>
<dbReference type="NCBIfam" id="TIGR01891">
    <property type="entry name" value="amidohydrolases"/>
    <property type="match status" value="1"/>
</dbReference>
<comment type="caution">
    <text evidence="2">The sequence shown here is derived from an EMBL/GenBank/DDBJ whole genome shotgun (WGS) entry which is preliminary data.</text>
</comment>
<name>A0ABX9ZET2_9BACL</name>
<dbReference type="Gene3D" id="3.30.70.360">
    <property type="match status" value="1"/>
</dbReference>
<gene>
    <name evidence="2" type="ORF">EJA12_03030</name>
</gene>
<dbReference type="InterPro" id="IPR002933">
    <property type="entry name" value="Peptidase_M20"/>
</dbReference>
<keyword evidence="3" id="KW-1185">Reference proteome</keyword>
<dbReference type="Gene3D" id="3.40.630.10">
    <property type="entry name" value="Zn peptidases"/>
    <property type="match status" value="1"/>
</dbReference>
<dbReference type="Pfam" id="PF07687">
    <property type="entry name" value="M20_dimer"/>
    <property type="match status" value="1"/>
</dbReference>
<feature type="domain" description="Peptidase M20 dimerisation" evidence="1">
    <location>
        <begin position="187"/>
        <end position="282"/>
    </location>
</feature>